<feature type="compositionally biased region" description="Basic and acidic residues" evidence="1">
    <location>
        <begin position="12"/>
        <end position="23"/>
    </location>
</feature>
<evidence type="ECO:0000313" key="3">
    <source>
        <dbReference type="EMBL" id="KAI1615451.1"/>
    </source>
</evidence>
<evidence type="ECO:0000313" key="4">
    <source>
        <dbReference type="Proteomes" id="UP001203852"/>
    </source>
</evidence>
<evidence type="ECO:0000256" key="1">
    <source>
        <dbReference type="SAM" id="MobiDB-lite"/>
    </source>
</evidence>
<dbReference type="SUPFAM" id="SSF51197">
    <property type="entry name" value="Clavaminate synthase-like"/>
    <property type="match status" value="1"/>
</dbReference>
<gene>
    <name evidence="3" type="ORF">EDD36DRAFT_189423</name>
</gene>
<feature type="compositionally biased region" description="Basic residues" evidence="1">
    <location>
        <begin position="1"/>
        <end position="11"/>
    </location>
</feature>
<dbReference type="EMBL" id="MU404352">
    <property type="protein sequence ID" value="KAI1615451.1"/>
    <property type="molecule type" value="Genomic_DNA"/>
</dbReference>
<dbReference type="Proteomes" id="UP001203852">
    <property type="component" value="Unassembled WGS sequence"/>
</dbReference>
<proteinExistence type="predicted"/>
<name>A0AAN6E048_9EURO</name>
<dbReference type="InterPro" id="IPR027450">
    <property type="entry name" value="AlkB-like"/>
</dbReference>
<accession>A0AAN6E048</accession>
<dbReference type="InterPro" id="IPR037151">
    <property type="entry name" value="AlkB-like_sf"/>
</dbReference>
<keyword evidence="4" id="KW-1185">Reference proteome</keyword>
<feature type="domain" description="Fe2OG dioxygenase" evidence="2">
    <location>
        <begin position="127"/>
        <end position="238"/>
    </location>
</feature>
<dbReference type="InterPro" id="IPR032857">
    <property type="entry name" value="ALKBH4"/>
</dbReference>
<dbReference type="InterPro" id="IPR005123">
    <property type="entry name" value="Oxoglu/Fe-dep_dioxygenase_dom"/>
</dbReference>
<evidence type="ECO:0000259" key="2">
    <source>
        <dbReference type="PROSITE" id="PS51471"/>
    </source>
</evidence>
<sequence>MTTPASRKRKTLHEYFDRTAHTSNDRSRTSSVLQLSIPGLTLIPEFISRDEETALLTFLDGQDWRTDLNRRCLHYGGTYCLMPPRDASAEERKRIESTILKADNIPAKVDLVVDGMMERGLYDGKQRPAFCIVNEYMGTQGISAHVENFRFDSPVCGLTLNNGDSIRFHELVDANDASVRSRGACKVPRTGKKQDVWLPPRSLLVMSGESRTKWQHEIRHIKRPLNFKRVSLTFRTEKLVR</sequence>
<dbReference type="AlphaFoldDB" id="A0AAN6E048"/>
<protein>
    <recommendedName>
        <fullName evidence="2">Fe2OG dioxygenase domain-containing protein</fullName>
    </recommendedName>
</protein>
<feature type="region of interest" description="Disordered" evidence="1">
    <location>
        <begin position="1"/>
        <end position="23"/>
    </location>
</feature>
<dbReference type="Gene3D" id="2.60.120.590">
    <property type="entry name" value="Alpha-ketoglutarate-dependent dioxygenase AlkB-like"/>
    <property type="match status" value="1"/>
</dbReference>
<reference evidence="3" key="1">
    <citation type="journal article" date="2022" name="bioRxiv">
        <title>Deciphering the potential niche of two novel black yeast fungi from a biological soil crust based on their genomes, phenotypes, and melanin regulation.</title>
        <authorList>
            <consortium name="DOE Joint Genome Institute"/>
            <person name="Carr E.C."/>
            <person name="Barton Q."/>
            <person name="Grambo S."/>
            <person name="Sullivan M."/>
            <person name="Renfro C.M."/>
            <person name="Kuo A."/>
            <person name="Pangilinan J."/>
            <person name="Lipzen A."/>
            <person name="Keymanesh K."/>
            <person name="Savage E."/>
            <person name="Barry K."/>
            <person name="Grigoriev I.V."/>
            <person name="Riekhof W.R."/>
            <person name="Harris S.S."/>
        </authorList>
    </citation>
    <scope>NUCLEOTIDE SEQUENCE</scope>
    <source>
        <strain evidence="3">JF 03-4F</strain>
    </source>
</reference>
<dbReference type="PROSITE" id="PS51471">
    <property type="entry name" value="FE2OG_OXY"/>
    <property type="match status" value="1"/>
</dbReference>
<dbReference type="GO" id="GO:0070988">
    <property type="term" value="P:demethylation"/>
    <property type="evidence" value="ECO:0007669"/>
    <property type="project" value="InterPro"/>
</dbReference>
<dbReference type="PANTHER" id="PTHR12463">
    <property type="entry name" value="OXYGENASE-RELATED"/>
    <property type="match status" value="1"/>
</dbReference>
<organism evidence="3 4">
    <name type="scientific">Exophiala viscosa</name>
    <dbReference type="NCBI Taxonomy" id="2486360"/>
    <lineage>
        <taxon>Eukaryota</taxon>
        <taxon>Fungi</taxon>
        <taxon>Dikarya</taxon>
        <taxon>Ascomycota</taxon>
        <taxon>Pezizomycotina</taxon>
        <taxon>Eurotiomycetes</taxon>
        <taxon>Chaetothyriomycetidae</taxon>
        <taxon>Chaetothyriales</taxon>
        <taxon>Herpotrichiellaceae</taxon>
        <taxon>Exophiala</taxon>
    </lineage>
</organism>
<dbReference type="PANTHER" id="PTHR12463:SF1">
    <property type="entry name" value="2-OXOGLUTARATE AND FE-DEPENDENT OXYGENASE FAMILY PROTEIN"/>
    <property type="match status" value="1"/>
</dbReference>
<dbReference type="GO" id="GO:0016491">
    <property type="term" value="F:oxidoreductase activity"/>
    <property type="evidence" value="ECO:0007669"/>
    <property type="project" value="TreeGrafter"/>
</dbReference>
<dbReference type="GO" id="GO:0032451">
    <property type="term" value="F:demethylase activity"/>
    <property type="evidence" value="ECO:0007669"/>
    <property type="project" value="TreeGrafter"/>
</dbReference>
<dbReference type="Pfam" id="PF13532">
    <property type="entry name" value="2OG-FeII_Oxy_2"/>
    <property type="match status" value="1"/>
</dbReference>
<comment type="caution">
    <text evidence="3">The sequence shown here is derived from an EMBL/GenBank/DDBJ whole genome shotgun (WGS) entry which is preliminary data.</text>
</comment>